<dbReference type="InterPro" id="IPR003477">
    <property type="entry name" value="PemK-like"/>
</dbReference>
<evidence type="ECO:0000256" key="1">
    <source>
        <dbReference type="ARBA" id="ARBA00007521"/>
    </source>
</evidence>
<keyword evidence="4" id="KW-1185">Reference proteome</keyword>
<comment type="similarity">
    <text evidence="1">Belongs to the PemK/MazF family.</text>
</comment>
<evidence type="ECO:0000256" key="2">
    <source>
        <dbReference type="ARBA" id="ARBA00022649"/>
    </source>
</evidence>
<dbReference type="RefSeq" id="WP_425307255.1">
    <property type="nucleotide sequence ID" value="NZ_CP154795.1"/>
</dbReference>
<dbReference type="GO" id="GO:0016787">
    <property type="term" value="F:hydrolase activity"/>
    <property type="evidence" value="ECO:0007669"/>
    <property type="project" value="UniProtKB-KW"/>
</dbReference>
<protein>
    <submittedName>
        <fullName evidence="3">Type II toxin-antitoxin system PemK/MazF family toxin</fullName>
        <ecNumber evidence="3">3.1.-.-</ecNumber>
    </submittedName>
</protein>
<name>A0ABZ3FLT0_9ACTN</name>
<proteinExistence type="inferred from homology"/>
<gene>
    <name evidence="3" type="ORF">AADG42_00370</name>
</gene>
<dbReference type="Proteomes" id="UP001442841">
    <property type="component" value="Chromosome"/>
</dbReference>
<dbReference type="SUPFAM" id="SSF50118">
    <property type="entry name" value="Cell growth inhibitor/plasmid maintenance toxic component"/>
    <property type="match status" value="1"/>
</dbReference>
<evidence type="ECO:0000313" key="4">
    <source>
        <dbReference type="Proteomes" id="UP001442841"/>
    </source>
</evidence>
<dbReference type="Pfam" id="PF02452">
    <property type="entry name" value="PemK_toxin"/>
    <property type="match status" value="1"/>
</dbReference>
<sequence length="138" mass="16000">MTEHRPYPGDFTRMPRIEYAPHPGHLPDPGEVVWAWVPYEEDHREGKVRPVLIIGRDGEWLLGSPLTSKDHDLDQKQEAEEGRYWVEIGPGAWDPKGRVSEARVNRIVRIDPDSVRGPGVRLDEKRFRRVTKAIRQHP</sequence>
<dbReference type="EMBL" id="CP154795">
    <property type="protein sequence ID" value="XAN05822.1"/>
    <property type="molecule type" value="Genomic_DNA"/>
</dbReference>
<dbReference type="Gene3D" id="2.30.30.110">
    <property type="match status" value="1"/>
</dbReference>
<reference evidence="3 4" key="1">
    <citation type="submission" date="2024-04" db="EMBL/GenBank/DDBJ databases">
        <title>Isolation of an actinomycete strain from pig manure.</title>
        <authorList>
            <person name="Gong T."/>
            <person name="Yu Z."/>
            <person name="An M."/>
            <person name="Wei C."/>
            <person name="Yang W."/>
            <person name="Liu L."/>
        </authorList>
    </citation>
    <scope>NUCLEOTIDE SEQUENCE [LARGE SCALE GENOMIC DNA]</scope>
    <source>
        <strain evidence="3 4">ZF39</strain>
    </source>
</reference>
<organism evidence="3 4">
    <name type="scientific">Ammonicoccus fulvus</name>
    <dbReference type="NCBI Taxonomy" id="3138240"/>
    <lineage>
        <taxon>Bacteria</taxon>
        <taxon>Bacillati</taxon>
        <taxon>Actinomycetota</taxon>
        <taxon>Actinomycetes</taxon>
        <taxon>Propionibacteriales</taxon>
        <taxon>Propionibacteriaceae</taxon>
        <taxon>Ammonicoccus</taxon>
    </lineage>
</organism>
<keyword evidence="3" id="KW-0378">Hydrolase</keyword>
<dbReference type="EC" id="3.1.-.-" evidence="3"/>
<keyword evidence="2" id="KW-1277">Toxin-antitoxin system</keyword>
<evidence type="ECO:0000313" key="3">
    <source>
        <dbReference type="EMBL" id="XAN05822.1"/>
    </source>
</evidence>
<dbReference type="InterPro" id="IPR011067">
    <property type="entry name" value="Plasmid_toxin/cell-grow_inhib"/>
</dbReference>
<accession>A0ABZ3FLT0</accession>